<gene>
    <name evidence="1" type="ORF">ACEZ3G_10680</name>
</gene>
<comment type="caution">
    <text evidence="1">The sequence shown here is derived from an EMBL/GenBank/DDBJ whole genome shotgun (WGS) entry which is preliminary data.</text>
</comment>
<organism evidence="1 2">
    <name type="scientific">Meishania litoralis</name>
    <dbReference type="NCBI Taxonomy" id="3434685"/>
    <lineage>
        <taxon>Bacteria</taxon>
        <taxon>Pseudomonadati</taxon>
        <taxon>Bacteroidota</taxon>
        <taxon>Flavobacteriia</taxon>
        <taxon>Flavobacteriales</taxon>
        <taxon>Flavobacteriaceae</taxon>
        <taxon>Meishania</taxon>
    </lineage>
</organism>
<proteinExistence type="predicted"/>
<keyword evidence="2" id="KW-1185">Reference proteome</keyword>
<dbReference type="Proteomes" id="UP001595191">
    <property type="component" value="Unassembled WGS sequence"/>
</dbReference>
<sequence>MMKLKFPLRVGLLALSAMVLFSCTKDEMTTDSEVLESTALKVASPSSDVIPNQYIVMLKKDATVDFNETKIRGKALGLLRKTGMDAEVRNVYSHVFSGFAMKLNKGQLKKLEDDPAVLRVMPDVKVSLPPIIAAKKPDNPGNGGGGGGTTGQTTPWGITRVGGAADGTGKTAWIIDSGIDLDHPDLNGDAGRSVSFVAGDASPEDANGHGTHVAGTVAALDNNEGVVGVAAGASVVSLRVLGSDGTGDFSWTIDALDHVVQNGSNGDVVNMSLGPKTPYTDAAVVTATQAVGQAGIKVAIAAGNSYDDAALYSPANANGNNIYTISAMAEGDYFAYFSNYGSPVDYIAPGYQVESTWLNGGYNTISGTSMASPHAAGVLLLGNPSSDGTASDAYWEVKGQSATGNYSGTDIFRRSAFRPDPDNVDEPIIVR</sequence>
<name>A0ACC7LQT6_9FLAO</name>
<protein>
    <submittedName>
        <fullName evidence="1">S8 family serine peptidase</fullName>
    </submittedName>
</protein>
<accession>A0ACC7LQT6</accession>
<evidence type="ECO:0000313" key="2">
    <source>
        <dbReference type="Proteomes" id="UP001595191"/>
    </source>
</evidence>
<evidence type="ECO:0000313" key="1">
    <source>
        <dbReference type="EMBL" id="MFH6603942.1"/>
    </source>
</evidence>
<reference evidence="1" key="1">
    <citation type="submission" date="2024-09" db="EMBL/GenBank/DDBJ databases">
        <authorList>
            <person name="Liu J."/>
        </authorList>
    </citation>
    <scope>NUCLEOTIDE SEQUENCE</scope>
    <source>
        <strain evidence="1">NBU2967</strain>
    </source>
</reference>
<dbReference type="EMBL" id="JBHFPV010000002">
    <property type="protein sequence ID" value="MFH6603942.1"/>
    <property type="molecule type" value="Genomic_DNA"/>
</dbReference>